<proteinExistence type="inferred from homology"/>
<dbReference type="Proteomes" id="UP000320762">
    <property type="component" value="Unassembled WGS sequence"/>
</dbReference>
<feature type="compositionally biased region" description="Basic and acidic residues" evidence="2">
    <location>
        <begin position="258"/>
        <end position="276"/>
    </location>
</feature>
<dbReference type="AlphaFoldDB" id="A0A550CUR2"/>
<dbReference type="PANTHER" id="PTHR10281">
    <property type="entry name" value="MEMBRANE-ASSOCIATED PROGESTERONE RECEPTOR COMPONENT-RELATED"/>
    <property type="match status" value="1"/>
</dbReference>
<comment type="caution">
    <text evidence="5">The sequence shown here is derived from an EMBL/GenBank/DDBJ whole genome shotgun (WGS) entry which is preliminary data.</text>
</comment>
<dbReference type="EMBL" id="VDMD01000002">
    <property type="protein sequence ID" value="TRM68536.1"/>
    <property type="molecule type" value="Genomic_DNA"/>
</dbReference>
<dbReference type="InterPro" id="IPR036400">
    <property type="entry name" value="Cyt_B5-like_heme/steroid_sf"/>
</dbReference>
<dbReference type="Gene3D" id="3.10.120.10">
    <property type="entry name" value="Cytochrome b5-like heme/steroid binding domain"/>
    <property type="match status" value="1"/>
</dbReference>
<keyword evidence="3" id="KW-0812">Transmembrane</keyword>
<evidence type="ECO:0000313" key="6">
    <source>
        <dbReference type="Proteomes" id="UP000320762"/>
    </source>
</evidence>
<feature type="compositionally biased region" description="Basic and acidic residues" evidence="2">
    <location>
        <begin position="57"/>
        <end position="75"/>
    </location>
</feature>
<feature type="region of interest" description="Disordered" evidence="2">
    <location>
        <begin position="57"/>
        <end position="88"/>
    </location>
</feature>
<evidence type="ECO:0000256" key="1">
    <source>
        <dbReference type="ARBA" id="ARBA00038357"/>
    </source>
</evidence>
<evidence type="ECO:0000256" key="2">
    <source>
        <dbReference type="SAM" id="MobiDB-lite"/>
    </source>
</evidence>
<dbReference type="Pfam" id="PF00173">
    <property type="entry name" value="Cyt-b5"/>
    <property type="match status" value="1"/>
</dbReference>
<keyword evidence="3" id="KW-0472">Membrane</keyword>
<dbReference type="PANTHER" id="PTHR10281:SF76">
    <property type="entry name" value="CALCUTTA CUP-RELATED"/>
    <property type="match status" value="1"/>
</dbReference>
<dbReference type="InterPro" id="IPR001199">
    <property type="entry name" value="Cyt_B5-like_heme/steroid-bd"/>
</dbReference>
<feature type="domain" description="Cytochrome b5 heme-binding" evidence="4">
    <location>
        <begin position="143"/>
        <end position="239"/>
    </location>
</feature>
<dbReference type="GO" id="GO:0016020">
    <property type="term" value="C:membrane"/>
    <property type="evidence" value="ECO:0007669"/>
    <property type="project" value="TreeGrafter"/>
</dbReference>
<keyword evidence="6" id="KW-1185">Reference proteome</keyword>
<gene>
    <name evidence="5" type="ORF">BD626DRAFT_394894</name>
</gene>
<feature type="region of interest" description="Disordered" evidence="2">
    <location>
        <begin position="244"/>
        <end position="298"/>
    </location>
</feature>
<dbReference type="InterPro" id="IPR050577">
    <property type="entry name" value="MAPR/NEUFC/NENF-like"/>
</dbReference>
<name>A0A550CUR2_9AGAR</name>
<evidence type="ECO:0000259" key="4">
    <source>
        <dbReference type="SMART" id="SM01117"/>
    </source>
</evidence>
<dbReference type="GO" id="GO:0012505">
    <property type="term" value="C:endomembrane system"/>
    <property type="evidence" value="ECO:0007669"/>
    <property type="project" value="TreeGrafter"/>
</dbReference>
<evidence type="ECO:0000256" key="3">
    <source>
        <dbReference type="SAM" id="Phobius"/>
    </source>
</evidence>
<accession>A0A550CUR2</accession>
<dbReference type="SUPFAM" id="SSF55856">
    <property type="entry name" value="Cytochrome b5-like heme/steroid binding domain"/>
    <property type="match status" value="1"/>
</dbReference>
<protein>
    <submittedName>
        <fullName evidence="5">Cytochrome b5-like heme/steroid binding domain-containing protein</fullName>
    </submittedName>
</protein>
<reference evidence="5 6" key="1">
    <citation type="journal article" date="2019" name="New Phytol.">
        <title>Comparative genomics reveals unique wood-decay strategies and fruiting body development in the Schizophyllaceae.</title>
        <authorList>
            <person name="Almasi E."/>
            <person name="Sahu N."/>
            <person name="Krizsan K."/>
            <person name="Balint B."/>
            <person name="Kovacs G.M."/>
            <person name="Kiss B."/>
            <person name="Cseklye J."/>
            <person name="Drula E."/>
            <person name="Henrissat B."/>
            <person name="Nagy I."/>
            <person name="Chovatia M."/>
            <person name="Adam C."/>
            <person name="LaButti K."/>
            <person name="Lipzen A."/>
            <person name="Riley R."/>
            <person name="Grigoriev I.V."/>
            <person name="Nagy L.G."/>
        </authorList>
    </citation>
    <scope>NUCLEOTIDE SEQUENCE [LARGE SCALE GENOMIC DNA]</scope>
    <source>
        <strain evidence="5 6">NL-1724</strain>
    </source>
</reference>
<organism evidence="5 6">
    <name type="scientific">Schizophyllum amplum</name>
    <dbReference type="NCBI Taxonomy" id="97359"/>
    <lineage>
        <taxon>Eukaryota</taxon>
        <taxon>Fungi</taxon>
        <taxon>Dikarya</taxon>
        <taxon>Basidiomycota</taxon>
        <taxon>Agaricomycotina</taxon>
        <taxon>Agaricomycetes</taxon>
        <taxon>Agaricomycetidae</taxon>
        <taxon>Agaricales</taxon>
        <taxon>Schizophyllaceae</taxon>
        <taxon>Schizophyllum</taxon>
    </lineage>
</organism>
<keyword evidence="3" id="KW-1133">Transmembrane helix</keyword>
<feature type="region of interest" description="Disordered" evidence="2">
    <location>
        <begin position="1"/>
        <end position="36"/>
    </location>
</feature>
<comment type="similarity">
    <text evidence="1">Belongs to the cytochrome b5 family. MAPR subfamily.</text>
</comment>
<evidence type="ECO:0000313" key="5">
    <source>
        <dbReference type="EMBL" id="TRM68536.1"/>
    </source>
</evidence>
<dbReference type="OrthoDB" id="10257697at2759"/>
<feature type="compositionally biased region" description="Basic and acidic residues" evidence="2">
    <location>
        <begin position="15"/>
        <end position="25"/>
    </location>
</feature>
<feature type="transmembrane region" description="Helical" evidence="3">
    <location>
        <begin position="101"/>
        <end position="123"/>
    </location>
</feature>
<dbReference type="SMART" id="SM01117">
    <property type="entry name" value="Cyt-b5"/>
    <property type="match status" value="1"/>
</dbReference>
<sequence>MSWLGDFAPGAEPRQPYREVDDTPKVPDPSIPGRMVSTKKANQPFLAYKDYRDRQQKAHEAWAERKKERDAKLARGESVGPEEPDPTVPQEISVLSLMRGLLYVVILFLLAGKFFTGSFVWGYDGKWVHMKTYTPDWGTERLFTDRSLAQYDGSVPGRPVYLAIDGEVYDVSKGSAYRSGGSYSFFAGKDAARAYGTGCFKTHLTHDLRGLTESEFRGVQHWKDFYKDHKDYWRIGRVIHEPIDPSSPIPEHCKAKRANTDKKDADGDPFMKDTAERGAAPPPKQPRKKKSEKVQGEL</sequence>